<dbReference type="Proteomes" id="UP001432014">
    <property type="component" value="Chromosome"/>
</dbReference>
<evidence type="ECO:0008006" key="5">
    <source>
        <dbReference type="Google" id="ProtNLM"/>
    </source>
</evidence>
<accession>A0ABZ1W2J2</accession>
<keyword evidence="2" id="KW-1133">Transmembrane helix</keyword>
<dbReference type="RefSeq" id="WP_329500422.1">
    <property type="nucleotide sequence ID" value="NZ_CP108460.1"/>
</dbReference>
<evidence type="ECO:0000256" key="2">
    <source>
        <dbReference type="SAM" id="Phobius"/>
    </source>
</evidence>
<feature type="compositionally biased region" description="Low complexity" evidence="1">
    <location>
        <begin position="7"/>
        <end position="20"/>
    </location>
</feature>
<protein>
    <recommendedName>
        <fullName evidence="5">PknH-like protein</fullName>
    </recommendedName>
</protein>
<sequence>MADIEDTPPATQPLPTAAATRVLPGQPTPATLPDPADLRPAGPARRWTWLLGGLTAGAGAVALALSLVANLVDPTPTATPTAAVTTPATVPGGPSPSGPATPATADYTTLLDGCALLRPETVERYIKGASCTASNPVGGVTLSRGMWTSKASGYFDAQVSVMLSPLAETVYQQMLTTSRTTATGTGAKITDDRAVPGLGDRAALLYISYSGSGHVDLTAVQHNALVTVRYSASTHSGLALKDVPSDTAEAAAIACAKDALGTLTTS</sequence>
<keyword evidence="2" id="KW-0812">Transmembrane</keyword>
<name>A0ABZ1W2J2_9ACTN</name>
<organism evidence="3 4">
    <name type="scientific">Kitasatospora herbaricolor</name>
    <dbReference type="NCBI Taxonomy" id="68217"/>
    <lineage>
        <taxon>Bacteria</taxon>
        <taxon>Bacillati</taxon>
        <taxon>Actinomycetota</taxon>
        <taxon>Actinomycetes</taxon>
        <taxon>Kitasatosporales</taxon>
        <taxon>Streptomycetaceae</taxon>
        <taxon>Kitasatospora</taxon>
    </lineage>
</organism>
<dbReference type="EMBL" id="CP108482">
    <property type="protein sequence ID" value="WUS55020.1"/>
    <property type="molecule type" value="Genomic_DNA"/>
</dbReference>
<reference evidence="3 4" key="1">
    <citation type="submission" date="2022-10" db="EMBL/GenBank/DDBJ databases">
        <title>The complete genomes of actinobacterial strains from the NBC collection.</title>
        <authorList>
            <person name="Joergensen T.S."/>
            <person name="Alvarez Arevalo M."/>
            <person name="Sterndorff E.B."/>
            <person name="Faurdal D."/>
            <person name="Vuksanovic O."/>
            <person name="Mourched A.-S."/>
            <person name="Charusanti P."/>
            <person name="Shaw S."/>
            <person name="Blin K."/>
            <person name="Weber T."/>
        </authorList>
    </citation>
    <scope>NUCLEOTIDE SEQUENCE [LARGE SCALE GENOMIC DNA]</scope>
    <source>
        <strain evidence="3 4">NBC_01247</strain>
    </source>
</reference>
<evidence type="ECO:0000256" key="1">
    <source>
        <dbReference type="SAM" id="MobiDB-lite"/>
    </source>
</evidence>
<feature type="region of interest" description="Disordered" evidence="1">
    <location>
        <begin position="1"/>
        <end position="39"/>
    </location>
</feature>
<keyword evidence="4" id="KW-1185">Reference proteome</keyword>
<keyword evidence="2" id="KW-0472">Membrane</keyword>
<feature type="transmembrane region" description="Helical" evidence="2">
    <location>
        <begin position="49"/>
        <end position="72"/>
    </location>
</feature>
<evidence type="ECO:0000313" key="3">
    <source>
        <dbReference type="EMBL" id="WUS55020.1"/>
    </source>
</evidence>
<feature type="region of interest" description="Disordered" evidence="1">
    <location>
        <begin position="80"/>
        <end position="103"/>
    </location>
</feature>
<evidence type="ECO:0000313" key="4">
    <source>
        <dbReference type="Proteomes" id="UP001432014"/>
    </source>
</evidence>
<feature type="compositionally biased region" description="Low complexity" evidence="1">
    <location>
        <begin position="80"/>
        <end position="92"/>
    </location>
</feature>
<proteinExistence type="predicted"/>
<gene>
    <name evidence="3" type="ORF">OG469_05525</name>
</gene>